<proteinExistence type="predicted"/>
<protein>
    <submittedName>
        <fullName evidence="1">Uncharacterized protein</fullName>
    </submittedName>
</protein>
<evidence type="ECO:0000313" key="1">
    <source>
        <dbReference type="EMBL" id="KAK2174174.1"/>
    </source>
</evidence>
<dbReference type="EMBL" id="JAODUO010000820">
    <property type="protein sequence ID" value="KAK2174174.1"/>
    <property type="molecule type" value="Genomic_DNA"/>
</dbReference>
<dbReference type="AlphaFoldDB" id="A0AAD9NP22"/>
<gene>
    <name evidence="1" type="ORF">NP493_820g01045</name>
</gene>
<dbReference type="Proteomes" id="UP001209878">
    <property type="component" value="Unassembled WGS sequence"/>
</dbReference>
<accession>A0AAD9NP22</accession>
<keyword evidence="2" id="KW-1185">Reference proteome</keyword>
<sequence>MLRPVIYKLNETHSYVPLSLHPLPSLPLSISLSLTLSLPPILLPLPLRHTISTPFTLFFPTLLCSSTPLFLDVIARHSFLTHSFILVKSHMDSVMTICTYSHERRSYLCYTKQLSGWATITESVLLSDCINCYSYFSA</sequence>
<comment type="caution">
    <text evidence="1">The sequence shown here is derived from an EMBL/GenBank/DDBJ whole genome shotgun (WGS) entry which is preliminary data.</text>
</comment>
<evidence type="ECO:0000313" key="2">
    <source>
        <dbReference type="Proteomes" id="UP001209878"/>
    </source>
</evidence>
<reference evidence="1" key="1">
    <citation type="journal article" date="2023" name="Mol. Biol. Evol.">
        <title>Third-Generation Sequencing Reveals the Adaptive Role of the Epigenome in Three Deep-Sea Polychaetes.</title>
        <authorList>
            <person name="Perez M."/>
            <person name="Aroh O."/>
            <person name="Sun Y."/>
            <person name="Lan Y."/>
            <person name="Juniper S.K."/>
            <person name="Young C.R."/>
            <person name="Angers B."/>
            <person name="Qian P.Y."/>
        </authorList>
    </citation>
    <scope>NUCLEOTIDE SEQUENCE</scope>
    <source>
        <strain evidence="1">R07B-5</strain>
    </source>
</reference>
<organism evidence="1 2">
    <name type="scientific">Ridgeia piscesae</name>
    <name type="common">Tubeworm</name>
    <dbReference type="NCBI Taxonomy" id="27915"/>
    <lineage>
        <taxon>Eukaryota</taxon>
        <taxon>Metazoa</taxon>
        <taxon>Spiralia</taxon>
        <taxon>Lophotrochozoa</taxon>
        <taxon>Annelida</taxon>
        <taxon>Polychaeta</taxon>
        <taxon>Sedentaria</taxon>
        <taxon>Canalipalpata</taxon>
        <taxon>Sabellida</taxon>
        <taxon>Siboglinidae</taxon>
        <taxon>Ridgeia</taxon>
    </lineage>
</organism>
<name>A0AAD9NP22_RIDPI</name>